<protein>
    <recommendedName>
        <fullName evidence="3">Replication initiator protein</fullName>
    </recommendedName>
</protein>
<gene>
    <name evidence="1" type="ORF">SSP24_64240</name>
</gene>
<keyword evidence="2" id="KW-1185">Reference proteome</keyword>
<evidence type="ECO:0000313" key="1">
    <source>
        <dbReference type="EMBL" id="GEC08769.1"/>
    </source>
</evidence>
<accession>A0A4Y3VSX8</accession>
<dbReference type="AlphaFoldDB" id="A0A4Y3VSX8"/>
<proteinExistence type="predicted"/>
<dbReference type="Pfam" id="PF20199">
    <property type="entry name" value="RepSA"/>
    <property type="match status" value="1"/>
</dbReference>
<reference evidence="1 2" key="1">
    <citation type="submission" date="2019-06" db="EMBL/GenBank/DDBJ databases">
        <title>Whole genome shotgun sequence of Streptomyces spinoverrucosus NBRC 14228.</title>
        <authorList>
            <person name="Hosoyama A."/>
            <person name="Uohara A."/>
            <person name="Ohji S."/>
            <person name="Ichikawa N."/>
        </authorList>
    </citation>
    <scope>NUCLEOTIDE SEQUENCE [LARGE SCALE GENOMIC DNA]</scope>
    <source>
        <strain evidence="1 2">NBRC 14228</strain>
    </source>
</reference>
<evidence type="ECO:0000313" key="2">
    <source>
        <dbReference type="Proteomes" id="UP000317881"/>
    </source>
</evidence>
<organism evidence="1 2">
    <name type="scientific">Streptomyces spinoverrucosus</name>
    <dbReference type="NCBI Taxonomy" id="284043"/>
    <lineage>
        <taxon>Bacteria</taxon>
        <taxon>Bacillati</taxon>
        <taxon>Actinomycetota</taxon>
        <taxon>Actinomycetes</taxon>
        <taxon>Kitasatosporales</taxon>
        <taxon>Streptomycetaceae</taxon>
        <taxon>Streptomyces</taxon>
    </lineage>
</organism>
<comment type="caution">
    <text evidence="1">The sequence shown here is derived from an EMBL/GenBank/DDBJ whole genome shotgun (WGS) entry which is preliminary data.</text>
</comment>
<sequence length="117" mass="13133">MIRTAWALGHLPEFAHLRLWKWAHMLGFRGHFSTKSRAFSTTLGALRDVRRAWRLAQAEAARTRAGLPTTDETALVTASSWTYLSSGYRPGEELLAAQVRHDIAHAQRLKQEGLVPA</sequence>
<name>A0A4Y3VSX8_9ACTN</name>
<dbReference type="InterPro" id="IPR046828">
    <property type="entry name" value="RepSA"/>
</dbReference>
<dbReference type="EMBL" id="BJND01000057">
    <property type="protein sequence ID" value="GEC08769.1"/>
    <property type="molecule type" value="Genomic_DNA"/>
</dbReference>
<evidence type="ECO:0008006" key="3">
    <source>
        <dbReference type="Google" id="ProtNLM"/>
    </source>
</evidence>
<dbReference type="Proteomes" id="UP000317881">
    <property type="component" value="Unassembled WGS sequence"/>
</dbReference>